<comment type="similarity">
    <text evidence="2">Belongs to the diacylglycerol/lipid kinase family.</text>
</comment>
<keyword evidence="11" id="KW-1185">Reference proteome</keyword>
<sequence length="319" mass="35555">MRYFFIVNPNSGKKKKQRHMIESLEIAAVRLGIKYEIHYTRGTKDGEIYVRNLCRKYSGTDEKLRIYACGGDGTINEVVNGAFGYGNVEIGAIPLGTGNDYIRNYGSAADFLNMEKQLTSDSVFSDLIRYEAEYGNVMTEGYCVNMFNVGFDCNVVDMTSKVKRIPLISGSLAYLISVAVILIRKRGADLSIYYSDGSYVRGKILLLAIANGCYCGGGVKGVPYSKTNDGLMDVSVVKSITRRMFVALFPSYAKGTHMEKAAVRKKDVIKYTKEEQLIIAANRESLRLCIDGEITTQKKAKFSIVHNAFKFIVPERSKT</sequence>
<dbReference type="SUPFAM" id="SSF111331">
    <property type="entry name" value="NAD kinase/diacylglycerol kinase-like"/>
    <property type="match status" value="1"/>
</dbReference>
<dbReference type="PROSITE" id="PS50146">
    <property type="entry name" value="DAGK"/>
    <property type="match status" value="1"/>
</dbReference>
<evidence type="ECO:0000256" key="3">
    <source>
        <dbReference type="ARBA" id="ARBA00022679"/>
    </source>
</evidence>
<keyword evidence="4" id="KW-0547">Nucleotide-binding</keyword>
<dbReference type="PANTHER" id="PTHR12358">
    <property type="entry name" value="SPHINGOSINE KINASE"/>
    <property type="match status" value="1"/>
</dbReference>
<dbReference type="Pfam" id="PF19279">
    <property type="entry name" value="YegS_C"/>
    <property type="match status" value="1"/>
</dbReference>
<organism evidence="10 11">
    <name type="scientific">Lentihominibacter hominis</name>
    <dbReference type="NCBI Taxonomy" id="2763645"/>
    <lineage>
        <taxon>Bacteria</taxon>
        <taxon>Bacillati</taxon>
        <taxon>Bacillota</taxon>
        <taxon>Clostridia</taxon>
        <taxon>Peptostreptococcales</taxon>
        <taxon>Anaerovoracaceae</taxon>
        <taxon>Lentihominibacter</taxon>
    </lineage>
</organism>
<accession>A0A926EBN4</accession>
<dbReference type="Gene3D" id="3.40.50.10330">
    <property type="entry name" value="Probable inorganic polyphosphate/atp-NAD kinase, domain 1"/>
    <property type="match status" value="1"/>
</dbReference>
<evidence type="ECO:0000313" key="11">
    <source>
        <dbReference type="Proteomes" id="UP000610862"/>
    </source>
</evidence>
<dbReference type="InterPro" id="IPR050187">
    <property type="entry name" value="Lipid_Phosphate_FormReg"/>
</dbReference>
<dbReference type="AlphaFoldDB" id="A0A926EBN4"/>
<protein>
    <recommendedName>
        <fullName evidence="9">DAGKc domain-containing protein</fullName>
    </recommendedName>
</protein>
<evidence type="ECO:0000313" key="10">
    <source>
        <dbReference type="EMBL" id="MBC8568827.1"/>
    </source>
</evidence>
<evidence type="ECO:0000259" key="9">
    <source>
        <dbReference type="PROSITE" id="PS50146"/>
    </source>
</evidence>
<evidence type="ECO:0000256" key="6">
    <source>
        <dbReference type="ARBA" id="ARBA00022840"/>
    </source>
</evidence>
<dbReference type="EMBL" id="JACRTA010000003">
    <property type="protein sequence ID" value="MBC8568827.1"/>
    <property type="molecule type" value="Genomic_DNA"/>
</dbReference>
<keyword evidence="7" id="KW-0594">Phospholipid biosynthesis</keyword>
<keyword evidence="7" id="KW-0443">Lipid metabolism</keyword>
<evidence type="ECO:0000256" key="4">
    <source>
        <dbReference type="ARBA" id="ARBA00022741"/>
    </source>
</evidence>
<dbReference type="Pfam" id="PF00781">
    <property type="entry name" value="DAGK_cat"/>
    <property type="match status" value="1"/>
</dbReference>
<dbReference type="InterPro" id="IPR017438">
    <property type="entry name" value="ATP-NAD_kinase_N"/>
</dbReference>
<evidence type="ECO:0000256" key="5">
    <source>
        <dbReference type="ARBA" id="ARBA00022777"/>
    </source>
</evidence>
<keyword evidence="7" id="KW-0444">Lipid biosynthesis</keyword>
<dbReference type="Gene3D" id="2.60.200.40">
    <property type="match status" value="1"/>
</dbReference>
<dbReference type="InterPro" id="IPR016064">
    <property type="entry name" value="NAD/diacylglycerol_kinase_sf"/>
</dbReference>
<keyword evidence="5" id="KW-0418">Kinase</keyword>
<dbReference type="SMART" id="SM00046">
    <property type="entry name" value="DAGKc"/>
    <property type="match status" value="1"/>
</dbReference>
<dbReference type="RefSeq" id="WP_187525486.1">
    <property type="nucleotide sequence ID" value="NZ_JACRTA010000003.1"/>
</dbReference>
<dbReference type="GO" id="GO:0005886">
    <property type="term" value="C:plasma membrane"/>
    <property type="evidence" value="ECO:0007669"/>
    <property type="project" value="TreeGrafter"/>
</dbReference>
<feature type="domain" description="DAGKc" evidence="9">
    <location>
        <begin position="1"/>
        <end position="103"/>
    </location>
</feature>
<dbReference type="PANTHER" id="PTHR12358:SF106">
    <property type="entry name" value="LIPID KINASE YEGS"/>
    <property type="match status" value="1"/>
</dbReference>
<gene>
    <name evidence="10" type="ORF">H8692_08655</name>
</gene>
<evidence type="ECO:0000256" key="7">
    <source>
        <dbReference type="ARBA" id="ARBA00023209"/>
    </source>
</evidence>
<name>A0A926EBN4_9FIRM</name>
<comment type="caution">
    <text evidence="10">The sequence shown here is derived from an EMBL/GenBank/DDBJ whole genome shotgun (WGS) entry which is preliminary data.</text>
</comment>
<keyword evidence="3" id="KW-0808">Transferase</keyword>
<dbReference type="GO" id="GO:0016301">
    <property type="term" value="F:kinase activity"/>
    <property type="evidence" value="ECO:0007669"/>
    <property type="project" value="UniProtKB-KW"/>
</dbReference>
<comment type="cofactor">
    <cofactor evidence="1">
        <name>Mg(2+)</name>
        <dbReference type="ChEBI" id="CHEBI:18420"/>
    </cofactor>
</comment>
<dbReference type="GO" id="GO:0005524">
    <property type="term" value="F:ATP binding"/>
    <property type="evidence" value="ECO:0007669"/>
    <property type="project" value="UniProtKB-KW"/>
</dbReference>
<proteinExistence type="inferred from homology"/>
<evidence type="ECO:0000256" key="8">
    <source>
        <dbReference type="ARBA" id="ARBA00023264"/>
    </source>
</evidence>
<dbReference type="GO" id="GO:0008654">
    <property type="term" value="P:phospholipid biosynthetic process"/>
    <property type="evidence" value="ECO:0007669"/>
    <property type="project" value="UniProtKB-KW"/>
</dbReference>
<evidence type="ECO:0000256" key="2">
    <source>
        <dbReference type="ARBA" id="ARBA00005983"/>
    </source>
</evidence>
<reference evidence="10" key="1">
    <citation type="submission" date="2020-08" db="EMBL/GenBank/DDBJ databases">
        <title>Genome public.</title>
        <authorList>
            <person name="Liu C."/>
            <person name="Sun Q."/>
        </authorList>
    </citation>
    <scope>NUCLEOTIDE SEQUENCE</scope>
    <source>
        <strain evidence="10">NSJ-24</strain>
    </source>
</reference>
<evidence type="ECO:0000256" key="1">
    <source>
        <dbReference type="ARBA" id="ARBA00001946"/>
    </source>
</evidence>
<keyword evidence="6" id="KW-0067">ATP-binding</keyword>
<dbReference type="InterPro" id="IPR045540">
    <property type="entry name" value="YegS/DAGK_C"/>
</dbReference>
<dbReference type="InterPro" id="IPR001206">
    <property type="entry name" value="Diacylglycerol_kinase_cat_dom"/>
</dbReference>
<dbReference type="Proteomes" id="UP000610862">
    <property type="component" value="Unassembled WGS sequence"/>
</dbReference>
<keyword evidence="8" id="KW-1208">Phospholipid metabolism</keyword>